<feature type="transmembrane region" description="Helical" evidence="1">
    <location>
        <begin position="293"/>
        <end position="314"/>
    </location>
</feature>
<keyword evidence="1" id="KW-0812">Transmembrane</keyword>
<feature type="transmembrane region" description="Helical" evidence="1">
    <location>
        <begin position="89"/>
        <end position="111"/>
    </location>
</feature>
<dbReference type="RefSeq" id="WP_244357627.1">
    <property type="nucleotide sequence ID" value="NZ_JAJNNZ010000008.1"/>
</dbReference>
<feature type="transmembrane region" description="Helical" evidence="1">
    <location>
        <begin position="243"/>
        <end position="261"/>
    </location>
</feature>
<reference evidence="2" key="1">
    <citation type="submission" date="2021-11" db="EMBL/GenBank/DDBJ databases">
        <title>Vibrio ZSDE26 sp. nov. and Vibrio ZSDZ34 sp. nov., isolated from coastal seawater in Qingdao.</title>
        <authorList>
            <person name="Zhang P."/>
        </authorList>
    </citation>
    <scope>NUCLEOTIDE SEQUENCE</scope>
    <source>
        <strain evidence="2">ZSDZ34</strain>
    </source>
</reference>
<dbReference type="NCBIfam" id="NF037962">
    <property type="entry name" value="arsenic_eff"/>
    <property type="match status" value="1"/>
</dbReference>
<dbReference type="InterPro" id="IPR021552">
    <property type="entry name" value="ArsP_2"/>
</dbReference>
<keyword evidence="1" id="KW-1133">Transmembrane helix</keyword>
<feature type="transmembrane region" description="Helical" evidence="1">
    <location>
        <begin position="326"/>
        <end position="351"/>
    </location>
</feature>
<accession>A0A9X1WC40</accession>
<dbReference type="AlphaFoldDB" id="A0A9X1WC40"/>
<keyword evidence="1" id="KW-0472">Membrane</keyword>
<gene>
    <name evidence="2" type="ORF">LNL84_11915</name>
</gene>
<proteinExistence type="predicted"/>
<keyword evidence="3" id="KW-1185">Reference proteome</keyword>
<evidence type="ECO:0000256" key="1">
    <source>
        <dbReference type="SAM" id="Phobius"/>
    </source>
</evidence>
<comment type="caution">
    <text evidence="2">The sequence shown here is derived from an EMBL/GenBank/DDBJ whole genome shotgun (WGS) entry which is preliminary data.</text>
</comment>
<evidence type="ECO:0000313" key="3">
    <source>
        <dbReference type="Proteomes" id="UP001139488"/>
    </source>
</evidence>
<evidence type="ECO:0000313" key="2">
    <source>
        <dbReference type="EMBL" id="MCJ2377539.1"/>
    </source>
</evidence>
<name>A0A9X1WC40_9VIBR</name>
<feature type="transmembrane region" description="Helical" evidence="1">
    <location>
        <begin position="118"/>
        <end position="140"/>
    </location>
</feature>
<protein>
    <submittedName>
        <fullName evidence="2">Manganese transporter</fullName>
    </submittedName>
</protein>
<feature type="transmembrane region" description="Helical" evidence="1">
    <location>
        <begin position="146"/>
        <end position="164"/>
    </location>
</feature>
<sequence>MSHVKSISTLNSFELANLSLSYKRLILPVSMIALLCVDTTRQSTLNALSDAYWAVSCYVAFTLVVYHSIKNRMSQDNHFFTHYHGSRSNQVIVASLLGALPGCGGAIVITSQFIAGKVGFGSVVAVLTATMGDAAFLLLASEPDTGVALIACGVVVGCLSGWLVNHFHHDDFLRPKAKNLTQRVQTCCQNAAVRKGKAETLNNKAINGQGLFWKATLIPSMLISIALSFQLDIEQLANLPSQSIHWFGAVLSVTMMLLWGVSHEVKSYQGIVSEDIKQPKASPIQQAAQDTHFVSAWVISTFLAFELLMLVSSLDLKLWLSDWGAYMPMMGVLLGLLPGCGPQLLITSLYLSGSVPMSAQIANAISNDGDALFPIIALAPKAALIASLYSAVPAMITGYGYYLLFEL</sequence>
<feature type="transmembrane region" description="Helical" evidence="1">
    <location>
        <begin position="382"/>
        <end position="404"/>
    </location>
</feature>
<feature type="transmembrane region" description="Helical" evidence="1">
    <location>
        <begin position="51"/>
        <end position="69"/>
    </location>
</feature>
<dbReference type="EMBL" id="JAJNNZ010000008">
    <property type="protein sequence ID" value="MCJ2377539.1"/>
    <property type="molecule type" value="Genomic_DNA"/>
</dbReference>
<feature type="transmembrane region" description="Helical" evidence="1">
    <location>
        <begin position="211"/>
        <end position="231"/>
    </location>
</feature>
<organism evidence="2 3">
    <name type="scientific">Vibrio gelatinilyticus</name>
    <dbReference type="NCBI Taxonomy" id="2893468"/>
    <lineage>
        <taxon>Bacteria</taxon>
        <taxon>Pseudomonadati</taxon>
        <taxon>Pseudomonadota</taxon>
        <taxon>Gammaproteobacteria</taxon>
        <taxon>Vibrionales</taxon>
        <taxon>Vibrionaceae</taxon>
        <taxon>Vibrio</taxon>
    </lineage>
</organism>
<dbReference type="Proteomes" id="UP001139488">
    <property type="component" value="Unassembled WGS sequence"/>
</dbReference>
<dbReference type="Pfam" id="PF11449">
    <property type="entry name" value="ArsP_2"/>
    <property type="match status" value="1"/>
</dbReference>